<name>A0A2N7JTN8_9VIBR</name>
<dbReference type="Proteomes" id="UP000235554">
    <property type="component" value="Unassembled WGS sequence"/>
</dbReference>
<evidence type="ECO:0000256" key="1">
    <source>
        <dbReference type="SAM" id="SignalP"/>
    </source>
</evidence>
<dbReference type="CDD" id="cd14797">
    <property type="entry name" value="DUF302"/>
    <property type="match status" value="1"/>
</dbReference>
<dbReference type="EMBL" id="MCZK01000180">
    <property type="protein sequence ID" value="PMM61820.1"/>
    <property type="molecule type" value="Genomic_DNA"/>
</dbReference>
<sequence length="150" mass="16543">MKRIISLGIIALSASFSVAASDGLVKYESNYSVKETADRFENIAKSKGLTLFARVDHQKNAASVNLELRPTEVIIFGNPKVGTPLMQCAQDVAIDLPQKVMVSEDDNKKVWLTYNNPTYLMERHQIQGCDEVIKKISGVLSKLSEATVAK</sequence>
<feature type="chain" id="PRO_5033764516" description="DUF302 domain-containing protein" evidence="1">
    <location>
        <begin position="21"/>
        <end position="150"/>
    </location>
</feature>
<accession>A0A2N7JTN8</accession>
<dbReference type="OrthoDB" id="9799367at2"/>
<feature type="signal peptide" evidence="1">
    <location>
        <begin position="1"/>
        <end position="20"/>
    </location>
</feature>
<evidence type="ECO:0000313" key="3">
    <source>
        <dbReference type="EMBL" id="PMM58851.1"/>
    </source>
</evidence>
<dbReference type="PANTHER" id="PTHR38342">
    <property type="entry name" value="SLR5037 PROTEIN"/>
    <property type="match status" value="1"/>
</dbReference>
<dbReference type="EMBL" id="MCZJ01000013">
    <property type="protein sequence ID" value="PMM58851.1"/>
    <property type="molecule type" value="Genomic_DNA"/>
</dbReference>
<dbReference type="Proteomes" id="UP000235406">
    <property type="component" value="Unassembled WGS sequence"/>
</dbReference>
<dbReference type="InterPro" id="IPR035923">
    <property type="entry name" value="TT1751-like_sf"/>
</dbReference>
<reference evidence="4" key="2">
    <citation type="submission" date="2016-07" db="EMBL/GenBank/DDBJ databases">
        <authorList>
            <person name="Wan K."/>
            <person name="Booth B."/>
            <person name="Spirohn K."/>
            <person name="Hao T."/>
            <person name="Hu Y."/>
            <person name="Calderwood M."/>
            <person name="Hill D."/>
            <person name="Mohr S."/>
            <person name="Vidal M."/>
            <person name="Celniker S."/>
            <person name="Perrimon N."/>
        </authorList>
    </citation>
    <scope>NUCLEOTIDE SEQUENCE</scope>
    <source>
        <strain evidence="4">10N.261.46.F8</strain>
    </source>
</reference>
<dbReference type="Gene3D" id="3.30.310.70">
    <property type="entry name" value="TT1751-like domain"/>
    <property type="match status" value="1"/>
</dbReference>
<gene>
    <name evidence="4" type="ORF">BCT49_19680</name>
    <name evidence="3" type="ORF">BCT50_05305</name>
</gene>
<dbReference type="RefSeq" id="WP_102438988.1">
    <property type="nucleotide sequence ID" value="NZ_AP025499.1"/>
</dbReference>
<comment type="caution">
    <text evidence="4">The sequence shown here is derived from an EMBL/GenBank/DDBJ whole genome shotgun (WGS) entry which is preliminary data.</text>
</comment>
<evidence type="ECO:0000259" key="2">
    <source>
        <dbReference type="Pfam" id="PF03625"/>
    </source>
</evidence>
<dbReference type="Pfam" id="PF03625">
    <property type="entry name" value="DUF302"/>
    <property type="match status" value="1"/>
</dbReference>
<reference evidence="4" key="4">
    <citation type="journal article" date="2018" name="Nature">
        <title>A major lineage of non-tailed dsDNA viruses as unrecognized killers of marine bacteria.</title>
        <authorList>
            <person name="Kauffman K.M."/>
            <person name="Hussain F.A."/>
            <person name="Yang J."/>
            <person name="Arevalo P."/>
            <person name="Brown J.M."/>
            <person name="Chang W.K."/>
            <person name="VanInsberghe D."/>
            <person name="Elsherbini J."/>
            <person name="Sharma R.S."/>
            <person name="Cutler M.B."/>
            <person name="Kelly L."/>
            <person name="Polz M.F."/>
        </authorList>
    </citation>
    <scope>NUCLEOTIDE SEQUENCE</scope>
    <source>
        <strain evidence="4">10N.261.46.F8</strain>
        <strain evidence="3">10N.261.48.A1</strain>
    </source>
</reference>
<organism evidence="4 5">
    <name type="scientific">Vibrio lentus</name>
    <dbReference type="NCBI Taxonomy" id="136468"/>
    <lineage>
        <taxon>Bacteria</taxon>
        <taxon>Pseudomonadati</taxon>
        <taxon>Pseudomonadota</taxon>
        <taxon>Gammaproteobacteria</taxon>
        <taxon>Vibrionales</taxon>
        <taxon>Vibrionaceae</taxon>
        <taxon>Vibrio</taxon>
    </lineage>
</organism>
<dbReference type="SUPFAM" id="SSF103247">
    <property type="entry name" value="TT1751-like"/>
    <property type="match status" value="1"/>
</dbReference>
<dbReference type="PANTHER" id="PTHR38342:SF2">
    <property type="entry name" value="INNER MEMBRANE OR EXPORTED"/>
    <property type="match status" value="1"/>
</dbReference>
<evidence type="ECO:0000313" key="5">
    <source>
        <dbReference type="Proteomes" id="UP000235406"/>
    </source>
</evidence>
<protein>
    <recommendedName>
        <fullName evidence="2">DUF302 domain-containing protein</fullName>
    </recommendedName>
</protein>
<feature type="domain" description="DUF302" evidence="2">
    <location>
        <begin position="55"/>
        <end position="117"/>
    </location>
</feature>
<reference evidence="5 6" key="1">
    <citation type="submission" date="2016-07" db="EMBL/GenBank/DDBJ databases">
        <title>Nontailed viruses are major unrecognized killers of bacteria in the ocean.</title>
        <authorList>
            <person name="Kauffman K."/>
            <person name="Hussain F."/>
            <person name="Yang J."/>
            <person name="Arevalo P."/>
            <person name="Brown J."/>
            <person name="Cutler M."/>
            <person name="Kelly L."/>
            <person name="Polz M.F."/>
        </authorList>
    </citation>
    <scope>NUCLEOTIDE SEQUENCE [LARGE SCALE GENOMIC DNA]</scope>
    <source>
        <strain evidence="5">10N.261.46.F8</strain>
        <strain evidence="6">10N.261.48.A1</strain>
    </source>
</reference>
<proteinExistence type="predicted"/>
<evidence type="ECO:0000313" key="4">
    <source>
        <dbReference type="EMBL" id="PMM61820.1"/>
    </source>
</evidence>
<reference evidence="3" key="3">
    <citation type="submission" date="2016-07" db="EMBL/GenBank/DDBJ databases">
        <authorList>
            <person name="Kauffman K."/>
            <person name="Arevalo P."/>
            <person name="Polz M.F."/>
        </authorList>
    </citation>
    <scope>NUCLEOTIDE SEQUENCE</scope>
    <source>
        <strain evidence="3">10N.261.48.A1</strain>
    </source>
</reference>
<dbReference type="InterPro" id="IPR005180">
    <property type="entry name" value="DUF302"/>
</dbReference>
<keyword evidence="1" id="KW-0732">Signal</keyword>
<evidence type="ECO:0000313" key="6">
    <source>
        <dbReference type="Proteomes" id="UP000235554"/>
    </source>
</evidence>
<dbReference type="AlphaFoldDB" id="A0A2N7JTN8"/>